<sequence>MSETMNNLQTELGIVPGETIGLRLSSLGKAVLDTLHSNDLTEALFCCPHLRCPCFSPRSAAALEAIREAEEQHILLGYAAPMHRLRLASFSVFESETAQGPHWLVTDSKCAYAKEMIKALYLDSTQSSEKFAIGLVRYGQGDDGIRVYVVEKARLVSKSEFFRGLFQSSGEGSQTFSFSLRTGLGTDDRQLWTTPVDLFHIFLRTCYNKPHYVGHHRDNCTLNESSDDRSACELLMEVKLYLFGRKMLDGDLMERALIRARQIALISDWWYLGKHEISQEALKAFCDAIHLLYQNTEGGHTATDVRADFEALEQYCLEKQSERDAFELAKDYLADLLIIKERFFNPHCDKFSMCFVSIVDDFEAVVRQASQVCNQAAFSLCNRAPRGSFAQIPTRFSTMPNSPPSSISSTYDTTTSKPHQQSQDAALHDTSASLSLQPPHTRPRLDPAHLYPTPDAFRTTARAYAAFYNFQPRFSLRDSTTVQFRCYGPCDTNSTVATGYPPYLLERKECSFLVEAKSYKRKNDMVAVIAKGMVLRHSCGVKGEVETEEKAHGVVGASWRATNGVVSGGMPKFGLKPGVELVSRSEESQSIPERLLEELMLGLKSGAAGTEMGTVLQQTERDFEPLANTSIGRPHEPTPSQPARFLLLEPPASQPSNTAAKPNFSKPTIDKLLEPQLASTKSHITATLYHHSSTLLANRSNLPWDIIDLEIRQSNLLDATLQRCLTETWDLYLSERQSVLPGSPPFFAILQRGQAPVLVALTVEQQVEKVKAMREVLRNGWRELVRRAEEVKVDLLHGELGEREALWVRRIKESEEVGRMLGRLGRAVKGFGGMNTGMTMHD</sequence>
<organism evidence="2 3">
    <name type="scientific">Ascobolus immersus RN42</name>
    <dbReference type="NCBI Taxonomy" id="1160509"/>
    <lineage>
        <taxon>Eukaryota</taxon>
        <taxon>Fungi</taxon>
        <taxon>Dikarya</taxon>
        <taxon>Ascomycota</taxon>
        <taxon>Pezizomycotina</taxon>
        <taxon>Pezizomycetes</taxon>
        <taxon>Pezizales</taxon>
        <taxon>Ascobolaceae</taxon>
        <taxon>Ascobolus</taxon>
    </lineage>
</organism>
<dbReference type="AlphaFoldDB" id="A0A3N4ID68"/>
<name>A0A3N4ID68_ASCIM</name>
<keyword evidence="3" id="KW-1185">Reference proteome</keyword>
<feature type="compositionally biased region" description="Low complexity" evidence="1">
    <location>
        <begin position="397"/>
        <end position="416"/>
    </location>
</feature>
<reference evidence="2 3" key="1">
    <citation type="journal article" date="2018" name="Nat. Ecol. Evol.">
        <title>Pezizomycetes genomes reveal the molecular basis of ectomycorrhizal truffle lifestyle.</title>
        <authorList>
            <person name="Murat C."/>
            <person name="Payen T."/>
            <person name="Noel B."/>
            <person name="Kuo A."/>
            <person name="Morin E."/>
            <person name="Chen J."/>
            <person name="Kohler A."/>
            <person name="Krizsan K."/>
            <person name="Balestrini R."/>
            <person name="Da Silva C."/>
            <person name="Montanini B."/>
            <person name="Hainaut M."/>
            <person name="Levati E."/>
            <person name="Barry K.W."/>
            <person name="Belfiori B."/>
            <person name="Cichocki N."/>
            <person name="Clum A."/>
            <person name="Dockter R.B."/>
            <person name="Fauchery L."/>
            <person name="Guy J."/>
            <person name="Iotti M."/>
            <person name="Le Tacon F."/>
            <person name="Lindquist E.A."/>
            <person name="Lipzen A."/>
            <person name="Malagnac F."/>
            <person name="Mello A."/>
            <person name="Molinier V."/>
            <person name="Miyauchi S."/>
            <person name="Poulain J."/>
            <person name="Riccioni C."/>
            <person name="Rubini A."/>
            <person name="Sitrit Y."/>
            <person name="Splivallo R."/>
            <person name="Traeger S."/>
            <person name="Wang M."/>
            <person name="Zifcakova L."/>
            <person name="Wipf D."/>
            <person name="Zambonelli A."/>
            <person name="Paolocci F."/>
            <person name="Nowrousian M."/>
            <person name="Ottonello S."/>
            <person name="Baldrian P."/>
            <person name="Spatafora J.W."/>
            <person name="Henrissat B."/>
            <person name="Nagy L.G."/>
            <person name="Aury J.M."/>
            <person name="Wincker P."/>
            <person name="Grigoriev I.V."/>
            <person name="Bonfante P."/>
            <person name="Martin F.M."/>
        </authorList>
    </citation>
    <scope>NUCLEOTIDE SEQUENCE [LARGE SCALE GENOMIC DNA]</scope>
    <source>
        <strain evidence="2 3">RN42</strain>
    </source>
</reference>
<evidence type="ECO:0000313" key="3">
    <source>
        <dbReference type="Proteomes" id="UP000275078"/>
    </source>
</evidence>
<dbReference type="Proteomes" id="UP000275078">
    <property type="component" value="Unassembled WGS sequence"/>
</dbReference>
<protein>
    <submittedName>
        <fullName evidence="2">Uncharacterized protein</fullName>
    </submittedName>
</protein>
<accession>A0A3N4ID68</accession>
<evidence type="ECO:0000313" key="2">
    <source>
        <dbReference type="EMBL" id="RPA84072.1"/>
    </source>
</evidence>
<dbReference type="EMBL" id="ML119661">
    <property type="protein sequence ID" value="RPA84072.1"/>
    <property type="molecule type" value="Genomic_DNA"/>
</dbReference>
<gene>
    <name evidence="2" type="ORF">BJ508DRAFT_304236</name>
</gene>
<feature type="region of interest" description="Disordered" evidence="1">
    <location>
        <begin position="393"/>
        <end position="449"/>
    </location>
</feature>
<evidence type="ECO:0000256" key="1">
    <source>
        <dbReference type="SAM" id="MobiDB-lite"/>
    </source>
</evidence>
<proteinExistence type="predicted"/>
<feature type="compositionally biased region" description="Polar residues" evidence="1">
    <location>
        <begin position="417"/>
        <end position="438"/>
    </location>
</feature>